<feature type="signal peptide" evidence="11">
    <location>
        <begin position="1"/>
        <end position="27"/>
    </location>
</feature>
<evidence type="ECO:0000256" key="11">
    <source>
        <dbReference type="SAM" id="SignalP"/>
    </source>
</evidence>
<dbReference type="Pfam" id="PF13609">
    <property type="entry name" value="Porin_4"/>
    <property type="match status" value="1"/>
</dbReference>
<dbReference type="InterPro" id="IPR033900">
    <property type="entry name" value="Gram_neg_porin_domain"/>
</dbReference>
<comment type="subcellular location">
    <subcellularLocation>
        <location evidence="1">Cell outer membrane</location>
        <topology evidence="1">Multi-pass membrane protein</topology>
    </subcellularLocation>
</comment>
<dbReference type="Proteomes" id="UP000035080">
    <property type="component" value="Chromosome"/>
</dbReference>
<dbReference type="RefSeq" id="WP_052240871.1">
    <property type="nucleotide sequence ID" value="NZ_CP047385.1"/>
</dbReference>
<organism evidence="13 14">
    <name type="scientific">Pandoraea fibrosis</name>
    <dbReference type="NCBI Taxonomy" id="1891094"/>
    <lineage>
        <taxon>Bacteria</taxon>
        <taxon>Pseudomonadati</taxon>
        <taxon>Pseudomonadota</taxon>
        <taxon>Betaproteobacteria</taxon>
        <taxon>Burkholderiales</taxon>
        <taxon>Burkholderiaceae</taxon>
        <taxon>Pandoraea</taxon>
    </lineage>
</organism>
<evidence type="ECO:0000256" key="1">
    <source>
        <dbReference type="ARBA" id="ARBA00004571"/>
    </source>
</evidence>
<dbReference type="SUPFAM" id="SSF56935">
    <property type="entry name" value="Porins"/>
    <property type="match status" value="1"/>
</dbReference>
<keyword evidence="3" id="KW-0813">Transport</keyword>
<keyword evidence="9" id="KW-0472">Membrane</keyword>
<protein>
    <submittedName>
        <fullName evidence="13">Porin</fullName>
    </submittedName>
</protein>
<evidence type="ECO:0000313" key="13">
    <source>
        <dbReference type="EMBL" id="QHF11240.1"/>
    </source>
</evidence>
<reference evidence="13 14" key="1">
    <citation type="journal article" date="2015" name="Genome Announc.">
        <title>Genome Sequences of Two Pandoraea pnomenusa Isolates Recovered 11 Months Apart from a Cystic Fibrosis Patient.</title>
        <authorList>
            <person name="Ee R."/>
            <person name="Ambrose M."/>
            <person name="Lazenby J."/>
            <person name="Williams P."/>
            <person name="Chan K.G."/>
            <person name="Roddam L."/>
        </authorList>
    </citation>
    <scope>NUCLEOTIDE SEQUENCE [LARGE SCALE GENOMIC DNA]</scope>
    <source>
        <strain evidence="13 14">6399</strain>
    </source>
</reference>
<feature type="chain" id="PRO_5047191375" evidence="11">
    <location>
        <begin position="28"/>
        <end position="366"/>
    </location>
</feature>
<keyword evidence="6 11" id="KW-0732">Signal</keyword>
<evidence type="ECO:0000256" key="10">
    <source>
        <dbReference type="ARBA" id="ARBA00023237"/>
    </source>
</evidence>
<evidence type="ECO:0000256" key="5">
    <source>
        <dbReference type="ARBA" id="ARBA00022692"/>
    </source>
</evidence>
<dbReference type="InterPro" id="IPR023614">
    <property type="entry name" value="Porin_dom_sf"/>
</dbReference>
<evidence type="ECO:0000313" key="14">
    <source>
        <dbReference type="Proteomes" id="UP000035080"/>
    </source>
</evidence>
<dbReference type="Gene3D" id="2.40.160.10">
    <property type="entry name" value="Porin"/>
    <property type="match status" value="1"/>
</dbReference>
<dbReference type="InterPro" id="IPR050298">
    <property type="entry name" value="Gram-neg_bact_OMP"/>
</dbReference>
<evidence type="ECO:0000256" key="9">
    <source>
        <dbReference type="ARBA" id="ARBA00023136"/>
    </source>
</evidence>
<keyword evidence="8" id="KW-0626">Porin</keyword>
<evidence type="ECO:0000256" key="8">
    <source>
        <dbReference type="ARBA" id="ARBA00023114"/>
    </source>
</evidence>
<evidence type="ECO:0000259" key="12">
    <source>
        <dbReference type="Pfam" id="PF13609"/>
    </source>
</evidence>
<dbReference type="PANTHER" id="PTHR34501:SF9">
    <property type="entry name" value="MAJOR OUTER MEMBRANE PROTEIN P.IA"/>
    <property type="match status" value="1"/>
</dbReference>
<dbReference type="EMBL" id="CP047385">
    <property type="protein sequence ID" value="QHF11240.1"/>
    <property type="molecule type" value="Genomic_DNA"/>
</dbReference>
<evidence type="ECO:0000256" key="3">
    <source>
        <dbReference type="ARBA" id="ARBA00022448"/>
    </source>
</evidence>
<keyword evidence="10" id="KW-0998">Cell outer membrane</keyword>
<dbReference type="CDD" id="cd00342">
    <property type="entry name" value="gram_neg_porins"/>
    <property type="match status" value="1"/>
</dbReference>
<evidence type="ECO:0000256" key="4">
    <source>
        <dbReference type="ARBA" id="ARBA00022452"/>
    </source>
</evidence>
<keyword evidence="4" id="KW-1134">Transmembrane beta strand</keyword>
<evidence type="ECO:0000256" key="7">
    <source>
        <dbReference type="ARBA" id="ARBA00023065"/>
    </source>
</evidence>
<sequence length="366" mass="38459">MNHHGIWAGSLLAAGVMSGGFAMTASAQSNLEISGLLGTGVGYTSNVGGGAAITANPGVLRPSAVIFRGAEDLGDGNRAVFNLGTLFSILNGGVFGGPGTLFSRESYVGLANRYGTLTLGNQRDFMFDSLTLNRYPGSFFEGAYAAHQGPFSKFGVSYSPQGSFDFDRVNGEAITNTIKVKSADFYGLTFGAMYGFGGVAGSFGRSSATSFGINYERGNAGFGVAYTMVKAPQTNNGNDGIRNLGFGLRYGFDRLTLSGLATVSHNTATGAQINVFDVSAGYDFVSAWYASLTYSYMHGNAQLDNRRANQLTSLVGYRFSKRTTVYVDAAYQLAYGAGAQAQVNASAGPSSSDRQFIGTLSIQHTF</sequence>
<accession>A0ABX6HK68</accession>
<proteinExistence type="predicted"/>
<keyword evidence="7" id="KW-0406">Ion transport</keyword>
<comment type="subunit">
    <text evidence="2">Homotrimer.</text>
</comment>
<name>A0ABX6HK68_9BURK</name>
<gene>
    <name evidence="13" type="ORF">PI93_000200</name>
</gene>
<evidence type="ECO:0000256" key="2">
    <source>
        <dbReference type="ARBA" id="ARBA00011233"/>
    </source>
</evidence>
<feature type="domain" description="Porin" evidence="12">
    <location>
        <begin position="18"/>
        <end position="332"/>
    </location>
</feature>
<keyword evidence="14" id="KW-1185">Reference proteome</keyword>
<dbReference type="PANTHER" id="PTHR34501">
    <property type="entry name" value="PROTEIN YDDL-RELATED"/>
    <property type="match status" value="1"/>
</dbReference>
<evidence type="ECO:0000256" key="6">
    <source>
        <dbReference type="ARBA" id="ARBA00022729"/>
    </source>
</evidence>
<keyword evidence="5" id="KW-0812">Transmembrane</keyword>